<feature type="non-terminal residue" evidence="3">
    <location>
        <position position="76"/>
    </location>
</feature>
<dbReference type="SUPFAM" id="SSF48452">
    <property type="entry name" value="TPR-like"/>
    <property type="match status" value="1"/>
</dbReference>
<dbReference type="Gene3D" id="1.25.40.10">
    <property type="entry name" value="Tetratricopeptide repeat domain"/>
    <property type="match status" value="1"/>
</dbReference>
<accession>A0ABR0LZQ1</accession>
<dbReference type="InterPro" id="IPR019734">
    <property type="entry name" value="TPR_rpt"/>
</dbReference>
<evidence type="ECO:0000313" key="4">
    <source>
        <dbReference type="Proteomes" id="UP001357485"/>
    </source>
</evidence>
<dbReference type="InterPro" id="IPR011990">
    <property type="entry name" value="TPR-like_helical_dom_sf"/>
</dbReference>
<dbReference type="PANTHER" id="PTHR45831">
    <property type="entry name" value="LD24721P"/>
    <property type="match status" value="1"/>
</dbReference>
<dbReference type="InterPro" id="IPR047150">
    <property type="entry name" value="SGT"/>
</dbReference>
<keyword evidence="2" id="KW-0802">TPR repeat</keyword>
<dbReference type="Proteomes" id="UP001357485">
    <property type="component" value="Unassembled WGS sequence"/>
</dbReference>
<keyword evidence="1" id="KW-0677">Repeat</keyword>
<evidence type="ECO:0000313" key="3">
    <source>
        <dbReference type="EMBL" id="KAK5256476.1"/>
    </source>
</evidence>
<dbReference type="EMBL" id="JAVRRA010008518">
    <property type="protein sequence ID" value="KAK5256476.1"/>
    <property type="molecule type" value="Genomic_DNA"/>
</dbReference>
<dbReference type="SMART" id="SM00028">
    <property type="entry name" value="TPR"/>
    <property type="match status" value="2"/>
</dbReference>
<comment type="caution">
    <text evidence="3">The sequence shown here is derived from an EMBL/GenBank/DDBJ whole genome shotgun (WGS) entry which is preliminary data.</text>
</comment>
<evidence type="ECO:0000256" key="1">
    <source>
        <dbReference type="ARBA" id="ARBA00022737"/>
    </source>
</evidence>
<gene>
    <name evidence="3" type="primary">PPT1_1</name>
    <name evidence="3" type="ORF">LTR16_003195</name>
</gene>
<dbReference type="GO" id="GO:0004722">
    <property type="term" value="F:protein serine/threonine phosphatase activity"/>
    <property type="evidence" value="ECO:0007669"/>
    <property type="project" value="UniProtKB-EC"/>
</dbReference>
<reference evidence="3 4" key="1">
    <citation type="submission" date="2023-08" db="EMBL/GenBank/DDBJ databases">
        <title>Black Yeasts Isolated from many extreme environments.</title>
        <authorList>
            <person name="Coleine C."/>
            <person name="Stajich J.E."/>
            <person name="Selbmann L."/>
        </authorList>
    </citation>
    <scope>NUCLEOTIDE SEQUENCE [LARGE SCALE GENOMIC DNA]</scope>
    <source>
        <strain evidence="3 4">CCFEE 536</strain>
    </source>
</reference>
<organism evidence="3 4">
    <name type="scientific">Cryomyces antarcticus</name>
    <dbReference type="NCBI Taxonomy" id="329879"/>
    <lineage>
        <taxon>Eukaryota</taxon>
        <taxon>Fungi</taxon>
        <taxon>Dikarya</taxon>
        <taxon>Ascomycota</taxon>
        <taxon>Pezizomycotina</taxon>
        <taxon>Dothideomycetes</taxon>
        <taxon>Dothideomycetes incertae sedis</taxon>
        <taxon>Cryomyces</taxon>
    </lineage>
</organism>
<proteinExistence type="predicted"/>
<keyword evidence="3" id="KW-0378">Hydrolase</keyword>
<protein>
    <submittedName>
        <fullName evidence="3">Palmitoyl-protein thioesterase 1</fullName>
        <ecNumber evidence="3">3.1.3.16</ecNumber>
    </submittedName>
</protein>
<sequence length="76" mass="8335">MSSAEDAVAFKNKGNEAFKAHDWGTAIEFYTKAIEANDKEPSFYTNRAQANIKLEAYGYAIADATQALELDPSSVK</sequence>
<evidence type="ECO:0000256" key="2">
    <source>
        <dbReference type="ARBA" id="ARBA00022803"/>
    </source>
</evidence>
<name>A0ABR0LZQ1_9PEZI</name>
<dbReference type="PANTHER" id="PTHR45831:SF2">
    <property type="entry name" value="LD24721P"/>
    <property type="match status" value="1"/>
</dbReference>
<keyword evidence="4" id="KW-1185">Reference proteome</keyword>
<dbReference type="EC" id="3.1.3.16" evidence="3"/>